<name>A9D066_9GAMM</name>
<dbReference type="EMBL" id="ABIC01000005">
    <property type="protein sequence ID" value="EDQ02071.1"/>
    <property type="molecule type" value="Genomic_DNA"/>
</dbReference>
<dbReference type="AlphaFoldDB" id="A9D066"/>
<accession>A9D066</accession>
<protein>
    <submittedName>
        <fullName evidence="2">Uncharacterized protein</fullName>
    </submittedName>
</protein>
<feature type="transmembrane region" description="Helical" evidence="1">
    <location>
        <begin position="12"/>
        <end position="35"/>
    </location>
</feature>
<keyword evidence="3" id="KW-1185">Reference proteome</keyword>
<dbReference type="Proteomes" id="UP000005839">
    <property type="component" value="Unassembled WGS sequence"/>
</dbReference>
<reference evidence="2 3" key="1">
    <citation type="submission" date="2007-10" db="EMBL/GenBank/DDBJ databases">
        <authorList>
            <person name="Yayanos A."/>
            <person name="Ferriera S."/>
            <person name="Johnson J."/>
            <person name="Kravitz S."/>
            <person name="Halpern A."/>
            <person name="Remington K."/>
            <person name="Beeson K."/>
            <person name="Tran B."/>
            <person name="Rogers Y.-H."/>
            <person name="Friedman R."/>
            <person name="Venter J.C."/>
        </authorList>
    </citation>
    <scope>NUCLEOTIDE SEQUENCE [LARGE SCALE GENOMIC DNA]</scope>
    <source>
        <strain evidence="2 3">KT99</strain>
    </source>
</reference>
<evidence type="ECO:0000313" key="2">
    <source>
        <dbReference type="EMBL" id="EDQ02071.1"/>
    </source>
</evidence>
<proteinExistence type="predicted"/>
<keyword evidence="1" id="KW-1133">Transmembrane helix</keyword>
<gene>
    <name evidence="2" type="ORF">KT99_19764</name>
</gene>
<keyword evidence="1" id="KW-0472">Membrane</keyword>
<comment type="caution">
    <text evidence="2">The sequence shown here is derived from an EMBL/GenBank/DDBJ whole genome shotgun (WGS) entry which is preliminary data.</text>
</comment>
<evidence type="ECO:0000313" key="3">
    <source>
        <dbReference type="Proteomes" id="UP000005839"/>
    </source>
</evidence>
<keyword evidence="1" id="KW-0812">Transmembrane</keyword>
<evidence type="ECO:0000256" key="1">
    <source>
        <dbReference type="SAM" id="Phobius"/>
    </source>
</evidence>
<organism evidence="2 3">
    <name type="scientific">Shewanella benthica KT99</name>
    <dbReference type="NCBI Taxonomy" id="314608"/>
    <lineage>
        <taxon>Bacteria</taxon>
        <taxon>Pseudomonadati</taxon>
        <taxon>Pseudomonadota</taxon>
        <taxon>Gammaproteobacteria</taxon>
        <taxon>Alteromonadales</taxon>
        <taxon>Shewanellaceae</taxon>
        <taxon>Shewanella</taxon>
    </lineage>
</organism>
<sequence length="56" mass="6659">MFIISNEIYRFLVLTICFQMADFNLLFLMAIVFTLQRLPSGFITLFNISLYETTFH</sequence>